<comment type="similarity">
    <text evidence="1">Belongs to the GILT family.</text>
</comment>
<dbReference type="Pfam" id="PF03227">
    <property type="entry name" value="GILT"/>
    <property type="match status" value="1"/>
</dbReference>
<evidence type="ECO:0000313" key="3">
    <source>
        <dbReference type="EMBL" id="KAF7845281.1"/>
    </source>
</evidence>
<dbReference type="InterPro" id="IPR004911">
    <property type="entry name" value="Interferon-induced_GILT"/>
</dbReference>
<organism evidence="3 4">
    <name type="scientific">Senna tora</name>
    <dbReference type="NCBI Taxonomy" id="362788"/>
    <lineage>
        <taxon>Eukaryota</taxon>
        <taxon>Viridiplantae</taxon>
        <taxon>Streptophyta</taxon>
        <taxon>Embryophyta</taxon>
        <taxon>Tracheophyta</taxon>
        <taxon>Spermatophyta</taxon>
        <taxon>Magnoliopsida</taxon>
        <taxon>eudicotyledons</taxon>
        <taxon>Gunneridae</taxon>
        <taxon>Pentapetalae</taxon>
        <taxon>rosids</taxon>
        <taxon>fabids</taxon>
        <taxon>Fabales</taxon>
        <taxon>Fabaceae</taxon>
        <taxon>Caesalpinioideae</taxon>
        <taxon>Cassia clade</taxon>
        <taxon>Senna</taxon>
    </lineage>
</organism>
<proteinExistence type="inferred from homology"/>
<name>A0A835CKY9_9FABA</name>
<evidence type="ECO:0000256" key="2">
    <source>
        <dbReference type="ARBA" id="ARBA00023180"/>
    </source>
</evidence>
<gene>
    <name evidence="3" type="ORF">G2W53_002186</name>
</gene>
<dbReference type="OrthoDB" id="958254at2759"/>
<evidence type="ECO:0000313" key="4">
    <source>
        <dbReference type="Proteomes" id="UP000634136"/>
    </source>
</evidence>
<dbReference type="AlphaFoldDB" id="A0A835CKY9"/>
<sequence>MSVYYESLCPYCAEFIVNSVVKIFQTDLINFLNLQMVPWGNAFIKPDDGSFICQHGEDECLLNTIEACTIKIYPDVSKHFRFIHCVERLTVEGAHNQWMNCFQMSGLDTSPIDCYNNGNGKAIEEYYAKQTAQLNPPIRFVPWVVVNNQPLQEDYQNFVSYICRAFKGNPKPEACLSLSKFTSDSNYTTNSFLPVCYTNEAQNLSSLREKDKSP</sequence>
<dbReference type="GO" id="GO:0016671">
    <property type="term" value="F:oxidoreductase activity, acting on a sulfur group of donors, disulfide as acceptor"/>
    <property type="evidence" value="ECO:0007669"/>
    <property type="project" value="InterPro"/>
</dbReference>
<dbReference type="EMBL" id="JAAIUW010000001">
    <property type="protein sequence ID" value="KAF7845281.1"/>
    <property type="molecule type" value="Genomic_DNA"/>
</dbReference>
<accession>A0A835CKY9</accession>
<keyword evidence="2" id="KW-0325">Glycoprotein</keyword>
<protein>
    <submittedName>
        <fullName evidence="3">Gamma-interferon-inducible lysosomal thiol reductase</fullName>
    </submittedName>
</protein>
<reference evidence="3" key="1">
    <citation type="submission" date="2020-09" db="EMBL/GenBank/DDBJ databases">
        <title>Genome-Enabled Discovery of Anthraquinone Biosynthesis in Senna tora.</title>
        <authorList>
            <person name="Kang S.-H."/>
            <person name="Pandey R.P."/>
            <person name="Lee C.-M."/>
            <person name="Sim J.-S."/>
            <person name="Jeong J.-T."/>
            <person name="Choi B.-S."/>
            <person name="Jung M."/>
            <person name="Ginzburg D."/>
            <person name="Zhao K."/>
            <person name="Won S.Y."/>
            <person name="Oh T.-J."/>
            <person name="Yu Y."/>
            <person name="Kim N.-H."/>
            <person name="Lee O.R."/>
            <person name="Lee T.-H."/>
            <person name="Bashyal P."/>
            <person name="Kim T.-S."/>
            <person name="Lee W.-H."/>
            <person name="Kawkins C."/>
            <person name="Kim C.-K."/>
            <person name="Kim J.S."/>
            <person name="Ahn B.O."/>
            <person name="Rhee S.Y."/>
            <person name="Sohng J.K."/>
        </authorList>
    </citation>
    <scope>NUCLEOTIDE SEQUENCE</scope>
    <source>
        <tissue evidence="3">Leaf</tissue>
    </source>
</reference>
<comment type="caution">
    <text evidence="3">The sequence shown here is derived from an EMBL/GenBank/DDBJ whole genome shotgun (WGS) entry which is preliminary data.</text>
</comment>
<evidence type="ECO:0000256" key="1">
    <source>
        <dbReference type="ARBA" id="ARBA00005679"/>
    </source>
</evidence>
<dbReference type="PANTHER" id="PTHR13234">
    <property type="entry name" value="GAMMA-INTERFERON INDUCIBLE LYSOSOMAL THIOL REDUCTASE GILT"/>
    <property type="match status" value="1"/>
</dbReference>
<keyword evidence="4" id="KW-1185">Reference proteome</keyword>
<dbReference type="PANTHER" id="PTHR13234:SF48">
    <property type="entry name" value="GAMMA INTERFERON RESPONSIVE LYSOSOMAL THIOL (GILT) REDUCTASE FAMILY PROTEIN"/>
    <property type="match status" value="1"/>
</dbReference>
<dbReference type="Proteomes" id="UP000634136">
    <property type="component" value="Unassembled WGS sequence"/>
</dbReference>